<accession>A0ABU9J2N9</accession>
<comment type="caution">
    <text evidence="1">The sequence shown here is derived from an EMBL/GenBank/DDBJ whole genome shotgun (WGS) entry which is preliminary data.</text>
</comment>
<protein>
    <submittedName>
        <fullName evidence="1">Uncharacterized protein</fullName>
    </submittedName>
</protein>
<organism evidence="1 2">
    <name type="scientific">Pseudoxanthomonas putridarboris</name>
    <dbReference type="NCBI Taxonomy" id="752605"/>
    <lineage>
        <taxon>Bacteria</taxon>
        <taxon>Pseudomonadati</taxon>
        <taxon>Pseudomonadota</taxon>
        <taxon>Gammaproteobacteria</taxon>
        <taxon>Lysobacterales</taxon>
        <taxon>Lysobacteraceae</taxon>
        <taxon>Pseudoxanthomonas</taxon>
    </lineage>
</organism>
<dbReference type="RefSeq" id="WP_341726342.1">
    <property type="nucleotide sequence ID" value="NZ_JBBWWT010000005.1"/>
</dbReference>
<name>A0ABU9J2N9_9GAMM</name>
<dbReference type="Proteomes" id="UP001459204">
    <property type="component" value="Unassembled WGS sequence"/>
</dbReference>
<evidence type="ECO:0000313" key="2">
    <source>
        <dbReference type="Proteomes" id="UP001459204"/>
    </source>
</evidence>
<gene>
    <name evidence="1" type="ORF">AAD027_12480</name>
</gene>
<keyword evidence="2" id="KW-1185">Reference proteome</keyword>
<proteinExistence type="predicted"/>
<dbReference type="EMBL" id="JBBWWT010000005">
    <property type="protein sequence ID" value="MEL1265174.1"/>
    <property type="molecule type" value="Genomic_DNA"/>
</dbReference>
<sequence length="66" mass="6625">MKILSSNEIGFVCGGGAGDIKITLGDGTPVKVEGFLSDYADAAVKYSKVAPLSGIGLIGLAIRVLG</sequence>
<reference evidence="1 2" key="1">
    <citation type="submission" date="2024-04" db="EMBL/GenBank/DDBJ databases">
        <title>Draft genome sequence of Pseudoxanthomonas putridarboris WD12.</title>
        <authorList>
            <person name="Oh J."/>
        </authorList>
    </citation>
    <scope>NUCLEOTIDE SEQUENCE [LARGE SCALE GENOMIC DNA]</scope>
    <source>
        <strain evidence="1 2">WD12</strain>
    </source>
</reference>
<evidence type="ECO:0000313" key="1">
    <source>
        <dbReference type="EMBL" id="MEL1265174.1"/>
    </source>
</evidence>